<proteinExistence type="predicted"/>
<dbReference type="AlphaFoldDB" id="A0A8T1TWR4"/>
<dbReference type="SMART" id="SM00239">
    <property type="entry name" value="C2"/>
    <property type="match status" value="1"/>
</dbReference>
<evidence type="ECO:0000259" key="4">
    <source>
        <dbReference type="PROSITE" id="PS50004"/>
    </source>
</evidence>
<dbReference type="PROSITE" id="PS50297">
    <property type="entry name" value="ANK_REP_REGION"/>
    <property type="match status" value="2"/>
</dbReference>
<keyword evidence="1" id="KW-0677">Repeat</keyword>
<sequence length="522" mass="59587">MVDVVDEATEQLVVRLQTLYRARRARREAVKLANSAYLKCWDAVSGLAYYCNLRTGLSSWKKPLLLAARDSVEPSVDTNIDVKAPVEAPVESDSDPILQLSLKERQQRREESLVFKKKCEDEKRELVLRHRRKIARAMRRFEKNLLDEKSKNRQERQAKLKNDNQQLLQDLYEGKKKESVQTIREAAMRGNLDRVETLLDIGFSADAESAMGLIPLLAACQSGHLEVVRRLLSGGARVNHAHVKTGRTALMEAASRAKPPVLKELLRYGAQIHVEDEQGETVFDCMKDAANREIIERACQVWSSENAALFPTEFRQERCDQLEAAIGNEHFDMANGVSRDVNGKSLATLDVSVEQGENLPYRDPRIGDLIDPYVRVFLRSASALESTELFKSEMRLADRNPVWELCCRIPAVPSVQKELGIQVVDAKREDIAGEVTISLRSLLDQKDHKKWHVMPPTLRQQILEKKTREKPARIRVCARLTHTKSIVLTRELQQLMKTREVLVKKRRDIIQNALDIRLQQLP</sequence>
<evidence type="ECO:0000256" key="2">
    <source>
        <dbReference type="ARBA" id="ARBA00023043"/>
    </source>
</evidence>
<accession>A0A8T1TWR4</accession>
<name>A0A8T1TWR4_9STRA</name>
<feature type="repeat" description="ANK" evidence="3">
    <location>
        <begin position="211"/>
        <end position="243"/>
    </location>
</feature>
<evidence type="ECO:0000313" key="5">
    <source>
        <dbReference type="EMBL" id="KAG6949011.1"/>
    </source>
</evidence>
<keyword evidence="2 3" id="KW-0040">ANK repeat</keyword>
<evidence type="ECO:0000313" key="6">
    <source>
        <dbReference type="Proteomes" id="UP000688947"/>
    </source>
</evidence>
<dbReference type="InterPro" id="IPR000008">
    <property type="entry name" value="C2_dom"/>
</dbReference>
<dbReference type="OrthoDB" id="124134at2759"/>
<dbReference type="GO" id="GO:0085020">
    <property type="term" value="P:protein K6-linked ubiquitination"/>
    <property type="evidence" value="ECO:0007669"/>
    <property type="project" value="TreeGrafter"/>
</dbReference>
<evidence type="ECO:0000256" key="1">
    <source>
        <dbReference type="ARBA" id="ARBA00022737"/>
    </source>
</evidence>
<organism evidence="5 6">
    <name type="scientific">Phytophthora cactorum</name>
    <dbReference type="NCBI Taxonomy" id="29920"/>
    <lineage>
        <taxon>Eukaryota</taxon>
        <taxon>Sar</taxon>
        <taxon>Stramenopiles</taxon>
        <taxon>Oomycota</taxon>
        <taxon>Peronosporomycetes</taxon>
        <taxon>Peronosporales</taxon>
        <taxon>Peronosporaceae</taxon>
        <taxon>Phytophthora</taxon>
    </lineage>
</organism>
<evidence type="ECO:0000256" key="3">
    <source>
        <dbReference type="PROSITE-ProRule" id="PRU00023"/>
    </source>
</evidence>
<dbReference type="PANTHER" id="PTHR24171">
    <property type="entry name" value="ANKYRIN REPEAT DOMAIN-CONTAINING PROTEIN 39-RELATED"/>
    <property type="match status" value="1"/>
</dbReference>
<feature type="repeat" description="ANK" evidence="3">
    <location>
        <begin position="245"/>
        <end position="277"/>
    </location>
</feature>
<dbReference type="InterPro" id="IPR002110">
    <property type="entry name" value="Ankyrin_rpt"/>
</dbReference>
<dbReference type="PROSITE" id="PS50088">
    <property type="entry name" value="ANK_REPEAT"/>
    <property type="match status" value="2"/>
</dbReference>
<dbReference type="VEuPathDB" id="FungiDB:PC110_g17952"/>
<gene>
    <name evidence="5" type="ORF">JG687_00015131</name>
</gene>
<feature type="domain" description="C2" evidence="4">
    <location>
        <begin position="327"/>
        <end position="452"/>
    </location>
</feature>
<dbReference type="CDD" id="cd00030">
    <property type="entry name" value="C2"/>
    <property type="match status" value="1"/>
</dbReference>
<dbReference type="PROSITE" id="PS50004">
    <property type="entry name" value="C2"/>
    <property type="match status" value="1"/>
</dbReference>
<reference evidence="5" key="1">
    <citation type="submission" date="2021-01" db="EMBL/GenBank/DDBJ databases">
        <title>Phytophthora aleatoria, a newly-described species from Pinus radiata is distinct from Phytophthora cactorum isolates based on comparative genomics.</title>
        <authorList>
            <person name="Mcdougal R."/>
            <person name="Panda P."/>
            <person name="Williams N."/>
            <person name="Studholme D.J."/>
        </authorList>
    </citation>
    <scope>NUCLEOTIDE SEQUENCE</scope>
    <source>
        <strain evidence="5">NZFS 3830</strain>
    </source>
</reference>
<dbReference type="Pfam" id="PF00168">
    <property type="entry name" value="C2"/>
    <property type="match status" value="1"/>
</dbReference>
<dbReference type="Pfam" id="PF12796">
    <property type="entry name" value="Ank_2"/>
    <property type="match status" value="1"/>
</dbReference>
<comment type="caution">
    <text evidence="5">The sequence shown here is derived from an EMBL/GenBank/DDBJ whole genome shotgun (WGS) entry which is preliminary data.</text>
</comment>
<dbReference type="Proteomes" id="UP000688947">
    <property type="component" value="Unassembled WGS sequence"/>
</dbReference>
<dbReference type="EMBL" id="JAENGZ010001304">
    <property type="protein sequence ID" value="KAG6949011.1"/>
    <property type="molecule type" value="Genomic_DNA"/>
</dbReference>
<protein>
    <recommendedName>
        <fullName evidence="4">C2 domain-containing protein</fullName>
    </recommendedName>
</protein>
<dbReference type="SMART" id="SM00248">
    <property type="entry name" value="ANK"/>
    <property type="match status" value="3"/>
</dbReference>
<dbReference type="PANTHER" id="PTHR24171:SF8">
    <property type="entry name" value="BRCA1-ASSOCIATED RING DOMAIN PROTEIN 1"/>
    <property type="match status" value="1"/>
</dbReference>
<dbReference type="GO" id="GO:0004842">
    <property type="term" value="F:ubiquitin-protein transferase activity"/>
    <property type="evidence" value="ECO:0007669"/>
    <property type="project" value="TreeGrafter"/>
</dbReference>